<name>A0A1G4W361_9MYCO</name>
<organism evidence="1 2">
    <name type="scientific">Mycolicibacterium fluoranthenivorans</name>
    <dbReference type="NCBI Taxonomy" id="258505"/>
    <lineage>
        <taxon>Bacteria</taxon>
        <taxon>Bacillati</taxon>
        <taxon>Actinomycetota</taxon>
        <taxon>Actinomycetes</taxon>
        <taxon>Mycobacteriales</taxon>
        <taxon>Mycobacteriaceae</taxon>
        <taxon>Mycolicibacterium</taxon>
    </lineage>
</organism>
<reference evidence="2" key="1">
    <citation type="submission" date="2016-10" db="EMBL/GenBank/DDBJ databases">
        <authorList>
            <person name="Varghese N."/>
            <person name="Submissions S."/>
        </authorList>
    </citation>
    <scope>NUCLEOTIDE SEQUENCE [LARGE SCALE GENOMIC DNA]</scope>
    <source>
        <strain evidence="2">UNC267MFSha1.1M11</strain>
    </source>
</reference>
<dbReference type="STRING" id="1502745.SAMN02799620_02022"/>
<gene>
    <name evidence="1" type="ORF">SAMN02799620_02022</name>
</gene>
<dbReference type="Proteomes" id="UP000199707">
    <property type="component" value="Unassembled WGS sequence"/>
</dbReference>
<evidence type="ECO:0000313" key="2">
    <source>
        <dbReference type="Proteomes" id="UP000199707"/>
    </source>
</evidence>
<accession>A0A1G4W361</accession>
<dbReference type="EMBL" id="FMUB01000004">
    <property type="protein sequence ID" value="SCX15242.1"/>
    <property type="molecule type" value="Genomic_DNA"/>
</dbReference>
<protein>
    <submittedName>
        <fullName evidence="1">Uncharacterized protein</fullName>
    </submittedName>
</protein>
<dbReference type="AlphaFoldDB" id="A0A1G4W361"/>
<evidence type="ECO:0000313" key="1">
    <source>
        <dbReference type="EMBL" id="SCX15242.1"/>
    </source>
</evidence>
<proteinExistence type="predicted"/>
<dbReference type="RefSeq" id="WP_139169906.1">
    <property type="nucleotide sequence ID" value="NZ_FMUB01000004.1"/>
</dbReference>
<sequence>MHADQIPERLVELADLAENCRTAFLRNGIASHWQPTYSSPAAGVQATLEQRDRNSFTLVSEVLVTYLEIAAAHLSGMAVLYRSGEAMFPPVPLARSVMELSAHAVWVIGSIADTADDILARAYLEELTSLEAAKFAAGKMHSKESAVHQAARQRWSEFRKRVMTVFPETTKADLGASPPAIAGQRLPRPEDCIENLFDRLRRSAGGTITNEQARGAYSFLCAGTHPSLYHARQLRVHIKDGHYTRTVLKADVASLERLVTMPVIAYYGALSYMIDFYGLDRAALDELTARIDEILPTVLR</sequence>